<dbReference type="Pfam" id="PF00106">
    <property type="entry name" value="adh_short"/>
    <property type="match status" value="1"/>
</dbReference>
<dbReference type="SUPFAM" id="SSF51735">
    <property type="entry name" value="NAD(P)-binding Rossmann-fold domains"/>
    <property type="match status" value="1"/>
</dbReference>
<name>A0ABT6CED2_9SPHN</name>
<evidence type="ECO:0000313" key="6">
    <source>
        <dbReference type="Proteomes" id="UP001222770"/>
    </source>
</evidence>
<reference evidence="5 6" key="1">
    <citation type="submission" date="2023-03" db="EMBL/GenBank/DDBJ databases">
        <title>Novosphingobium cyanobacteriorum sp. nov., isolated from a eutrophic reservoir during the Microcystis bloom period.</title>
        <authorList>
            <person name="Kang M."/>
            <person name="Le V."/>
            <person name="Ko S.-R."/>
            <person name="Lee S.-A."/>
            <person name="Ahn C.-Y."/>
        </authorList>
    </citation>
    <scope>NUCLEOTIDE SEQUENCE [LARGE SCALE GENOMIC DNA]</scope>
    <source>
        <strain evidence="5 6">HBC54</strain>
    </source>
</reference>
<dbReference type="InterPro" id="IPR002347">
    <property type="entry name" value="SDR_fam"/>
</dbReference>
<evidence type="ECO:0000256" key="4">
    <source>
        <dbReference type="RuleBase" id="RU000363"/>
    </source>
</evidence>
<keyword evidence="6" id="KW-1185">Reference proteome</keyword>
<dbReference type="CDD" id="cd05233">
    <property type="entry name" value="SDR_c"/>
    <property type="match status" value="1"/>
</dbReference>
<evidence type="ECO:0000256" key="2">
    <source>
        <dbReference type="ARBA" id="ARBA00022857"/>
    </source>
</evidence>
<comment type="caution">
    <text evidence="5">The sequence shown here is derived from an EMBL/GenBank/DDBJ whole genome shotgun (WGS) entry which is preliminary data.</text>
</comment>
<evidence type="ECO:0000256" key="3">
    <source>
        <dbReference type="ARBA" id="ARBA00023002"/>
    </source>
</evidence>
<dbReference type="InterPro" id="IPR052178">
    <property type="entry name" value="Sec_Metab_Biosynth_SDR"/>
</dbReference>
<evidence type="ECO:0000313" key="5">
    <source>
        <dbReference type="EMBL" id="MDF8332187.1"/>
    </source>
</evidence>
<dbReference type="Gene3D" id="3.40.50.720">
    <property type="entry name" value="NAD(P)-binding Rossmann-like Domain"/>
    <property type="match status" value="1"/>
</dbReference>
<proteinExistence type="inferred from homology"/>
<sequence length="240" mass="25185">MTGATSGLGRRFAHVLANAGAKVAIAGRRRDKLDEVAQEIRATGGTAHAAVMDVTDLASLAAAVVEVEAELGTITILVNNAGMPDAQLATKIPLELIDQVFDLNVKGPFVLAREVAARLMANGLPGRIINISSMAAFQYAVKGASIYSITKAAIARMTEVLAVEWASRGINVNCIAPGSFESEMMSGMISRIGTDFIDAMPRKRLAHPAQLDSTLLYLASPASDAVTGAIIKVDDGQLPR</sequence>
<keyword evidence="3" id="KW-0560">Oxidoreductase</keyword>
<dbReference type="EMBL" id="JAROCY010000002">
    <property type="protein sequence ID" value="MDF8332187.1"/>
    <property type="molecule type" value="Genomic_DNA"/>
</dbReference>
<dbReference type="PRINTS" id="PR00081">
    <property type="entry name" value="GDHRDH"/>
</dbReference>
<dbReference type="PANTHER" id="PTHR43618">
    <property type="entry name" value="7-ALPHA-HYDROXYSTEROID DEHYDROGENASE"/>
    <property type="match status" value="1"/>
</dbReference>
<gene>
    <name evidence="5" type="ORF">POM99_03160</name>
</gene>
<dbReference type="PRINTS" id="PR00080">
    <property type="entry name" value="SDRFAMILY"/>
</dbReference>
<organism evidence="5 6">
    <name type="scientific">Novosphingobium cyanobacteriorum</name>
    <dbReference type="NCBI Taxonomy" id="3024215"/>
    <lineage>
        <taxon>Bacteria</taxon>
        <taxon>Pseudomonadati</taxon>
        <taxon>Pseudomonadota</taxon>
        <taxon>Alphaproteobacteria</taxon>
        <taxon>Sphingomonadales</taxon>
        <taxon>Sphingomonadaceae</taxon>
        <taxon>Novosphingobium</taxon>
    </lineage>
</organism>
<dbReference type="Proteomes" id="UP001222770">
    <property type="component" value="Unassembled WGS sequence"/>
</dbReference>
<protein>
    <submittedName>
        <fullName evidence="5">SDR family oxidoreductase</fullName>
    </submittedName>
</protein>
<dbReference type="InterPro" id="IPR036291">
    <property type="entry name" value="NAD(P)-bd_dom_sf"/>
</dbReference>
<keyword evidence="2" id="KW-0521">NADP</keyword>
<comment type="similarity">
    <text evidence="1 4">Belongs to the short-chain dehydrogenases/reductases (SDR) family.</text>
</comment>
<evidence type="ECO:0000256" key="1">
    <source>
        <dbReference type="ARBA" id="ARBA00006484"/>
    </source>
</evidence>
<dbReference type="PANTHER" id="PTHR43618:SF8">
    <property type="entry name" value="7ALPHA-HYDROXYSTEROID DEHYDROGENASE"/>
    <property type="match status" value="1"/>
</dbReference>
<accession>A0ABT6CED2</accession>